<dbReference type="RefSeq" id="WP_283827114.1">
    <property type="nucleotide sequence ID" value="NZ_JASDDP010000008.1"/>
</dbReference>
<keyword evidence="2" id="KW-1185">Reference proteome</keyword>
<proteinExistence type="predicted"/>
<comment type="caution">
    <text evidence="1">The sequence shown here is derived from an EMBL/GenBank/DDBJ whole genome shotgun (WGS) entry which is preliminary data.</text>
</comment>
<evidence type="ECO:0000313" key="2">
    <source>
        <dbReference type="Proteomes" id="UP001224428"/>
    </source>
</evidence>
<protein>
    <submittedName>
        <fullName evidence="1">Uncharacterized protein</fullName>
    </submittedName>
</protein>
<evidence type="ECO:0000313" key="1">
    <source>
        <dbReference type="EMBL" id="MDJ1645583.1"/>
    </source>
</evidence>
<dbReference type="AlphaFoldDB" id="A0AAJ1UZC3"/>
<gene>
    <name evidence="1" type="ORF">QLQ80_00565</name>
</gene>
<name>A0AAJ1UZC3_9MOLU</name>
<dbReference type="Proteomes" id="UP001224428">
    <property type="component" value="Unassembled WGS sequence"/>
</dbReference>
<sequence length="408" mass="48466">MFKEASWIKKEIIGAEYNFVIEQLLQNYSREEISSINQTVAWKLYDMYAGWMSVEKRKNLSDRELISFVDTSFTYEYFKDKLVLKMRYGIQELSNKPFIIKDTKKIYFPSISDNDVKRKIKNELRVLANYNSNDSLKINSCFDGSFSIWKKDNLISEMKSNEHSKIFVDDIKNNIPEILLQILGIREGDSRSIPLNETTKANINVEKIYEVSYPKINKETIEKMNIFNVENEKELFETMKKQLALNVIQKSIKSYLEYLAPRSVFDNNIDINPDYVEGFYAKYVLKEHGIAIEKFNDFQTYLKYNELTEEQFHEKVKKSAVDKACIEIFINEVCDKYIYQQDNDLFEYFKKEIINSYKTIGRDITQDQFFNENIKITFLHLEVFLTVIKITNPKVYEERIKGKKFPYI</sequence>
<accession>A0AAJ1UZC3</accession>
<dbReference type="EMBL" id="JASDDP010000008">
    <property type="protein sequence ID" value="MDJ1645583.1"/>
    <property type="molecule type" value="Genomic_DNA"/>
</dbReference>
<reference evidence="1" key="1">
    <citation type="submission" date="2023-05" db="EMBL/GenBank/DDBJ databases">
        <title>Mycoplasma phocimorsus sp. nov., isolated from Scandinavian patients with seal finger or septic arthritis after contact with seals.</title>
        <authorList>
            <person name="Skafte-Holm A."/>
            <person name="Pedersen T.R."/>
            <person name="Froelund M."/>
            <person name="Stegger M."/>
            <person name="Qvortrup K."/>
            <person name="Michaels D.L."/>
            <person name="Brown D.R."/>
            <person name="Jensen J.S."/>
        </authorList>
    </citation>
    <scope>NUCLEOTIDE SEQUENCE</scope>
    <source>
        <strain evidence="1">M5725</strain>
    </source>
</reference>
<organism evidence="1 2">
    <name type="scientific">Mycoplasma phocimorsus</name>
    <dbReference type="NCBI Taxonomy" id="3045839"/>
    <lineage>
        <taxon>Bacteria</taxon>
        <taxon>Bacillati</taxon>
        <taxon>Mycoplasmatota</taxon>
        <taxon>Mollicutes</taxon>
        <taxon>Mycoplasmataceae</taxon>
        <taxon>Mycoplasma</taxon>
    </lineage>
</organism>